<dbReference type="AlphaFoldDB" id="A0A397XJD4"/>
<dbReference type="SUPFAM" id="SSF50494">
    <property type="entry name" value="Trypsin-like serine proteases"/>
    <property type="match status" value="1"/>
</dbReference>
<evidence type="ECO:0000256" key="1">
    <source>
        <dbReference type="ARBA" id="ARBA00022670"/>
    </source>
</evidence>
<dbReference type="Gene3D" id="2.40.10.10">
    <property type="entry name" value="Trypsin-like serine proteases"/>
    <property type="match status" value="1"/>
</dbReference>
<evidence type="ECO:0000313" key="6">
    <source>
        <dbReference type="Proteomes" id="UP000264353"/>
    </source>
</evidence>
<dbReference type="Pfam" id="PF13365">
    <property type="entry name" value="Trypsin_2"/>
    <property type="match status" value="1"/>
</dbReference>
<evidence type="ECO:0000256" key="2">
    <source>
        <dbReference type="ARBA" id="ARBA00022801"/>
    </source>
</evidence>
<name>A0A397XJD4_BRACM</name>
<gene>
    <name evidence="5" type="ORF">BRARA_J00940</name>
</gene>
<dbReference type="InterPro" id="IPR041517">
    <property type="entry name" value="DEGP_PDZ"/>
</dbReference>
<dbReference type="InterPro" id="IPR043504">
    <property type="entry name" value="Peptidase_S1_PA_chymotrypsin"/>
</dbReference>
<dbReference type="GO" id="GO:0008236">
    <property type="term" value="F:serine-type peptidase activity"/>
    <property type="evidence" value="ECO:0007669"/>
    <property type="project" value="UniProtKB-KW"/>
</dbReference>
<sequence length="408" mass="45170">TTEEEYSGSGFAISGRRILTSAHVANHSYVQVRKHGSPTKHKAKDMKPLELGDIPFKQETVFALGYPVGGDTISVTKGVVSRIESRKYSNSSIELLVIQTGSDARRGDNGGPVVMGKKVVGMSIKSRSFSENNYIITTPIINHFLSGVEETGQYIGLCSLNITYQSMEDAQIRKYFKMSPEMTGVLINEVYPLSGAHGILKKEDAILAIDGVSIGNNGTEEPVDFNYLFPLKKPGETVLVKVLRKGRQHEFNINLELEKLLVPDQYLLSYYILSGFVFVPLSKPFIDDSADMCECPTNEKARMSGEQIVIISKFLMNDTTKGYNHLKLLRVMKVNGVEVLNLRHLRQLVEECCAEQLSFDLENGNVIAENCKSAKEETPLMLEHHGIRSALSKDLMKEASELASSAVA</sequence>
<dbReference type="InterPro" id="IPR046449">
    <property type="entry name" value="DEGP_PDZ_sf"/>
</dbReference>
<dbReference type="Pfam" id="PF17815">
    <property type="entry name" value="PDZ_3"/>
    <property type="match status" value="1"/>
</dbReference>
<feature type="domain" description="Protease Do-like PDZ" evidence="4">
    <location>
        <begin position="269"/>
        <end position="394"/>
    </location>
</feature>
<organism evidence="5 6">
    <name type="scientific">Brassica campestris</name>
    <name type="common">Field mustard</name>
    <dbReference type="NCBI Taxonomy" id="3711"/>
    <lineage>
        <taxon>Eukaryota</taxon>
        <taxon>Viridiplantae</taxon>
        <taxon>Streptophyta</taxon>
        <taxon>Embryophyta</taxon>
        <taxon>Tracheophyta</taxon>
        <taxon>Spermatophyta</taxon>
        <taxon>Magnoliopsida</taxon>
        <taxon>eudicotyledons</taxon>
        <taxon>Gunneridae</taxon>
        <taxon>Pentapetalae</taxon>
        <taxon>rosids</taxon>
        <taxon>malvids</taxon>
        <taxon>Brassicales</taxon>
        <taxon>Brassicaceae</taxon>
        <taxon>Brassiceae</taxon>
        <taxon>Brassica</taxon>
    </lineage>
</organism>
<proteinExistence type="predicted"/>
<dbReference type="SUPFAM" id="SSF50156">
    <property type="entry name" value="PDZ domain-like"/>
    <property type="match status" value="1"/>
</dbReference>
<keyword evidence="1" id="KW-0645">Protease</keyword>
<dbReference type="Proteomes" id="UP000264353">
    <property type="component" value="Chromosome A10"/>
</dbReference>
<accession>A0A397XJD4</accession>
<dbReference type="InterPro" id="IPR036034">
    <property type="entry name" value="PDZ_sf"/>
</dbReference>
<keyword evidence="2" id="KW-0378">Hydrolase</keyword>
<dbReference type="Gene3D" id="3.20.190.20">
    <property type="match status" value="1"/>
</dbReference>
<feature type="non-terminal residue" evidence="5">
    <location>
        <position position="1"/>
    </location>
</feature>
<dbReference type="EMBL" id="CM010637">
    <property type="protein sequence ID" value="RID40939.1"/>
    <property type="molecule type" value="Genomic_DNA"/>
</dbReference>
<dbReference type="InterPro" id="IPR009003">
    <property type="entry name" value="Peptidase_S1_PA"/>
</dbReference>
<evidence type="ECO:0000313" key="5">
    <source>
        <dbReference type="EMBL" id="RID40939.1"/>
    </source>
</evidence>
<reference evidence="5 6" key="1">
    <citation type="submission" date="2018-06" db="EMBL/GenBank/DDBJ databases">
        <title>WGS assembly of Brassica rapa FPsc.</title>
        <authorList>
            <person name="Bowman J."/>
            <person name="Kohchi T."/>
            <person name="Yamato K."/>
            <person name="Jenkins J."/>
            <person name="Shu S."/>
            <person name="Ishizaki K."/>
            <person name="Yamaoka S."/>
            <person name="Nishihama R."/>
            <person name="Nakamura Y."/>
            <person name="Berger F."/>
            <person name="Adam C."/>
            <person name="Aki S."/>
            <person name="Althoff F."/>
            <person name="Araki T."/>
            <person name="Arteaga-Vazquez M."/>
            <person name="Balasubrmanian S."/>
            <person name="Bauer D."/>
            <person name="Boehm C."/>
            <person name="Briginshaw L."/>
            <person name="Caballero-Perez J."/>
            <person name="Catarino B."/>
            <person name="Chen F."/>
            <person name="Chiyoda S."/>
            <person name="Chovatia M."/>
            <person name="Davies K."/>
            <person name="Delmans M."/>
            <person name="Demura T."/>
            <person name="Dierschke T."/>
            <person name="Dolan L."/>
            <person name="Dorantes-Acosta A."/>
            <person name="Eklund D."/>
            <person name="Florent S."/>
            <person name="Flores-Sandoval E."/>
            <person name="Fujiyama A."/>
            <person name="Fukuzawa H."/>
            <person name="Galik B."/>
            <person name="Grimanelli D."/>
            <person name="Grimwood J."/>
            <person name="Grossniklaus U."/>
            <person name="Hamada T."/>
            <person name="Haseloff J."/>
            <person name="Hetherington A."/>
            <person name="Higo A."/>
            <person name="Hirakawa Y."/>
            <person name="Hundley H."/>
            <person name="Ikeda Y."/>
            <person name="Inoue K."/>
            <person name="Inoue S."/>
            <person name="Ishida S."/>
            <person name="Jia Q."/>
            <person name="Kakita M."/>
            <person name="Kanazawa T."/>
            <person name="Kawai Y."/>
            <person name="Kawashima T."/>
            <person name="Kennedy M."/>
            <person name="Kinose K."/>
            <person name="Kinoshita T."/>
            <person name="Kohara Y."/>
            <person name="Koide E."/>
            <person name="Komatsu K."/>
            <person name="Kopischke S."/>
            <person name="Kubo M."/>
            <person name="Kyozuka J."/>
            <person name="Lagercrantz U."/>
            <person name="Lin S."/>
            <person name="Lindquist E."/>
            <person name="Lipzen A."/>
            <person name="Lu C."/>
            <person name="Luna E."/>
            <person name="Martienssen R."/>
            <person name="Minamino N."/>
            <person name="Mizutani M."/>
            <person name="Mizutani M."/>
            <person name="Mochizuki N."/>
            <person name="Monte I."/>
            <person name="Mosher R."/>
            <person name="Nagasaki H."/>
            <person name="Nakagami H."/>
            <person name="Naramoto S."/>
            <person name="Nishitani K."/>
            <person name="Ohtani M."/>
            <person name="Okamoto T."/>
            <person name="Okumura M."/>
            <person name="Phillips J."/>
            <person name="Pollak B."/>
            <person name="Reinders A."/>
            <person name="Roevekamp M."/>
            <person name="Sano R."/>
            <person name="Sawa S."/>
            <person name="Schmid M."/>
            <person name="Shirakawa M."/>
            <person name="Solano R."/>
            <person name="Spunde A."/>
            <person name="Suetsugu N."/>
            <person name="Sugano S."/>
            <person name="Sugiyama A."/>
            <person name="Sun R."/>
            <person name="Suzuki Y."/>
            <person name="Takenaka M."/>
            <person name="Takezawa D."/>
            <person name="Tomogane H."/>
            <person name="Tsuzuki M."/>
            <person name="Ueda T."/>
            <person name="Umeda M."/>
            <person name="Ward J."/>
            <person name="Watanabe Y."/>
            <person name="Yazaki K."/>
            <person name="Yokoyama R."/>
            <person name="Yoshitake Y."/>
            <person name="Yotsui I."/>
            <person name="Zachgo S."/>
            <person name="Schmutz J."/>
        </authorList>
    </citation>
    <scope>NUCLEOTIDE SEQUENCE [LARGE SCALE GENOMIC DNA]</scope>
    <source>
        <strain evidence="6">cv. B-3</strain>
    </source>
</reference>
<dbReference type="GO" id="GO:0006508">
    <property type="term" value="P:proteolysis"/>
    <property type="evidence" value="ECO:0007669"/>
    <property type="project" value="UniProtKB-KW"/>
</dbReference>
<dbReference type="PANTHER" id="PTHR45980">
    <property type="match status" value="1"/>
</dbReference>
<dbReference type="Gene3D" id="2.30.42.10">
    <property type="match status" value="1"/>
</dbReference>
<evidence type="ECO:0000256" key="3">
    <source>
        <dbReference type="ARBA" id="ARBA00022825"/>
    </source>
</evidence>
<dbReference type="PANTHER" id="PTHR45980:SF9">
    <property type="entry name" value="PROTEASE DO-LIKE 10, MITOCHONDRIAL-RELATED"/>
    <property type="match status" value="1"/>
</dbReference>
<evidence type="ECO:0000259" key="4">
    <source>
        <dbReference type="Pfam" id="PF17815"/>
    </source>
</evidence>
<keyword evidence="3" id="KW-0720">Serine protease</keyword>
<protein>
    <recommendedName>
        <fullName evidence="4">Protease Do-like PDZ domain-containing protein</fullName>
    </recommendedName>
</protein>